<dbReference type="GO" id="GO:0005694">
    <property type="term" value="C:chromosome"/>
    <property type="evidence" value="ECO:0007669"/>
    <property type="project" value="UniProtKB-SubCell"/>
</dbReference>
<dbReference type="Gene3D" id="2.170.270.10">
    <property type="entry name" value="SET domain"/>
    <property type="match status" value="1"/>
</dbReference>
<comment type="subcellular location">
    <subcellularLocation>
        <location evidence="1">Chromosome</location>
    </subcellularLocation>
    <subcellularLocation>
        <location evidence="3">Nucleus</location>
    </subcellularLocation>
</comment>
<name>A0A9D5CD76_9LILI</name>
<dbReference type="Proteomes" id="UP001085076">
    <property type="component" value="Miscellaneous, Linkage group lg05"/>
</dbReference>
<dbReference type="SUPFAM" id="SSF88697">
    <property type="entry name" value="PUA domain-like"/>
    <property type="match status" value="1"/>
</dbReference>
<evidence type="ECO:0000256" key="3">
    <source>
        <dbReference type="PROSITE-ProRule" id="PRU00358"/>
    </source>
</evidence>
<dbReference type="EMBL" id="JAGGNH010000005">
    <property type="protein sequence ID" value="KAJ0970769.1"/>
    <property type="molecule type" value="Genomic_DNA"/>
</dbReference>
<evidence type="ECO:0000256" key="2">
    <source>
        <dbReference type="ARBA" id="ARBA00023242"/>
    </source>
</evidence>
<comment type="caution">
    <text evidence="5">The sequence shown here is derived from an EMBL/GenBank/DDBJ whole genome shotgun (WGS) entry which is preliminary data.</text>
</comment>
<dbReference type="InterPro" id="IPR029063">
    <property type="entry name" value="SAM-dependent_MTases_sf"/>
</dbReference>
<feature type="domain" description="YDG" evidence="4">
    <location>
        <begin position="81"/>
        <end position="244"/>
    </location>
</feature>
<dbReference type="GO" id="GO:0005634">
    <property type="term" value="C:nucleus"/>
    <property type="evidence" value="ECO:0007669"/>
    <property type="project" value="UniProtKB-SubCell"/>
</dbReference>
<dbReference type="OrthoDB" id="1739317at2759"/>
<organism evidence="5 6">
    <name type="scientific">Dioscorea zingiberensis</name>
    <dbReference type="NCBI Taxonomy" id="325984"/>
    <lineage>
        <taxon>Eukaryota</taxon>
        <taxon>Viridiplantae</taxon>
        <taxon>Streptophyta</taxon>
        <taxon>Embryophyta</taxon>
        <taxon>Tracheophyta</taxon>
        <taxon>Spermatophyta</taxon>
        <taxon>Magnoliopsida</taxon>
        <taxon>Liliopsida</taxon>
        <taxon>Dioscoreales</taxon>
        <taxon>Dioscoreaceae</taxon>
        <taxon>Dioscorea</taxon>
    </lineage>
</organism>
<keyword evidence="6" id="KW-1185">Reference proteome</keyword>
<dbReference type="SUPFAM" id="SSF82199">
    <property type="entry name" value="SET domain"/>
    <property type="match status" value="1"/>
</dbReference>
<dbReference type="GO" id="GO:0042054">
    <property type="term" value="F:histone methyltransferase activity"/>
    <property type="evidence" value="ECO:0007669"/>
    <property type="project" value="TreeGrafter"/>
</dbReference>
<dbReference type="Gene3D" id="3.40.50.150">
    <property type="entry name" value="Vaccinia Virus protein VP39"/>
    <property type="match status" value="1"/>
</dbReference>
<dbReference type="PANTHER" id="PTHR45660:SF3">
    <property type="entry name" value="HISTONE-LYSINE N-METHYLTRANSFERASE FAMILY MEMBER SUVH9"/>
    <property type="match status" value="1"/>
</dbReference>
<dbReference type="Gene3D" id="2.30.280.10">
    <property type="entry name" value="SRA-YDG"/>
    <property type="match status" value="1"/>
</dbReference>
<keyword evidence="2 3" id="KW-0539">Nucleus</keyword>
<dbReference type="Pfam" id="PF02182">
    <property type="entry name" value="SAD_SRA"/>
    <property type="match status" value="1"/>
</dbReference>
<gene>
    <name evidence="5" type="ORF">J5N97_018728</name>
</gene>
<evidence type="ECO:0000256" key="1">
    <source>
        <dbReference type="ARBA" id="ARBA00004286"/>
    </source>
</evidence>
<dbReference type="InterPro" id="IPR003105">
    <property type="entry name" value="SRA_YDG"/>
</dbReference>
<protein>
    <recommendedName>
        <fullName evidence="4">YDG domain-containing protein</fullName>
    </recommendedName>
</protein>
<proteinExistence type="predicted"/>
<dbReference type="GO" id="GO:0003690">
    <property type="term" value="F:double-stranded DNA binding"/>
    <property type="evidence" value="ECO:0007669"/>
    <property type="project" value="TreeGrafter"/>
</dbReference>
<dbReference type="PANTHER" id="PTHR45660">
    <property type="entry name" value="HISTONE-LYSINE N-METHYLTRANSFERASE SETMAR"/>
    <property type="match status" value="1"/>
</dbReference>
<dbReference type="InterPro" id="IPR046341">
    <property type="entry name" value="SET_dom_sf"/>
</dbReference>
<dbReference type="SMART" id="SM00466">
    <property type="entry name" value="SRA"/>
    <property type="match status" value="1"/>
</dbReference>
<dbReference type="PROSITE" id="PS51015">
    <property type="entry name" value="YDG"/>
    <property type="match status" value="1"/>
</dbReference>
<evidence type="ECO:0000313" key="5">
    <source>
        <dbReference type="EMBL" id="KAJ0970769.1"/>
    </source>
</evidence>
<accession>A0A9D5CD76</accession>
<dbReference type="InterPro" id="IPR036987">
    <property type="entry name" value="SRA-YDG_sf"/>
</dbReference>
<reference evidence="5" key="1">
    <citation type="submission" date="2021-03" db="EMBL/GenBank/DDBJ databases">
        <authorList>
            <person name="Li Z."/>
            <person name="Yang C."/>
        </authorList>
    </citation>
    <scope>NUCLEOTIDE SEQUENCE</scope>
    <source>
        <strain evidence="5">Dzin_1.0</strain>
        <tissue evidence="5">Leaf</tissue>
    </source>
</reference>
<dbReference type="InterPro" id="IPR051357">
    <property type="entry name" value="H3K9_HMTase_SUVAR3-9"/>
</dbReference>
<evidence type="ECO:0000313" key="6">
    <source>
        <dbReference type="Proteomes" id="UP001085076"/>
    </source>
</evidence>
<dbReference type="InterPro" id="IPR015947">
    <property type="entry name" value="PUA-like_sf"/>
</dbReference>
<reference evidence="5" key="2">
    <citation type="journal article" date="2022" name="Hortic Res">
        <title>The genome of Dioscorea zingiberensis sheds light on the biosynthesis, origin and evolution of the medicinally important diosgenin saponins.</title>
        <authorList>
            <person name="Li Y."/>
            <person name="Tan C."/>
            <person name="Li Z."/>
            <person name="Guo J."/>
            <person name="Li S."/>
            <person name="Chen X."/>
            <person name="Wang C."/>
            <person name="Dai X."/>
            <person name="Yang H."/>
            <person name="Song W."/>
            <person name="Hou L."/>
            <person name="Xu J."/>
            <person name="Tong Z."/>
            <person name="Xu A."/>
            <person name="Yuan X."/>
            <person name="Wang W."/>
            <person name="Yang Q."/>
            <person name="Chen L."/>
            <person name="Sun Z."/>
            <person name="Wang K."/>
            <person name="Pan B."/>
            <person name="Chen J."/>
            <person name="Bao Y."/>
            <person name="Liu F."/>
            <person name="Qi X."/>
            <person name="Gang D.R."/>
            <person name="Wen J."/>
            <person name="Li J."/>
        </authorList>
    </citation>
    <scope>NUCLEOTIDE SEQUENCE</scope>
    <source>
        <strain evidence="5">Dzin_1.0</strain>
    </source>
</reference>
<dbReference type="AlphaFoldDB" id="A0A9D5CD76"/>
<evidence type="ECO:0000259" key="4">
    <source>
        <dbReference type="PROSITE" id="PS51015"/>
    </source>
</evidence>
<sequence>MMARERPLTEVHANMVCGFGMGLIDEAIKQYVPAEYTIIEAHLEGDGLSEVFGHHSRPDLKAAALMTDKNLWLNRDKRINSSIPGVYVGDIFFFHMELCIFWLHGQVQAGIDYVLSTRSSGNEPVATSIIVFRGYEDDDDRGEELNYTGHDGRDGKNSVDQKLERGNLALERVEFMALKFGRLYMGMGNLKLAEELKVNPSNIRPTGYLLSLDISMKKEKLPVMLFNDLDDEQDPMFFDYLVKPLYPPSVFQDESLLARGTAGCGCVTNCSTG</sequence>